<organism evidence="2 3">
    <name type="scientific">Psychromonas arctica</name>
    <dbReference type="NCBI Taxonomy" id="168275"/>
    <lineage>
        <taxon>Bacteria</taxon>
        <taxon>Pseudomonadati</taxon>
        <taxon>Pseudomonadota</taxon>
        <taxon>Gammaproteobacteria</taxon>
        <taxon>Alteromonadales</taxon>
        <taxon>Psychromonadaceae</taxon>
        <taxon>Psychromonas</taxon>
    </lineage>
</organism>
<keyword evidence="1" id="KW-0732">Signal</keyword>
<evidence type="ECO:0000313" key="3">
    <source>
        <dbReference type="Proteomes" id="UP001366060"/>
    </source>
</evidence>
<dbReference type="RefSeq" id="WP_341628031.1">
    <property type="nucleotide sequence ID" value="NZ_JBAKBA010000020.1"/>
</dbReference>
<evidence type="ECO:0000313" key="2">
    <source>
        <dbReference type="EMBL" id="MEL0659480.1"/>
    </source>
</evidence>
<dbReference type="EMBL" id="JBAKBA010000020">
    <property type="protein sequence ID" value="MEL0659480.1"/>
    <property type="molecule type" value="Genomic_DNA"/>
</dbReference>
<comment type="caution">
    <text evidence="2">The sequence shown here is derived from an EMBL/GenBank/DDBJ whole genome shotgun (WGS) entry which is preliminary data.</text>
</comment>
<protein>
    <submittedName>
        <fullName evidence="2">DUF1007 family protein</fullName>
    </submittedName>
</protein>
<gene>
    <name evidence="2" type="ORF">V6255_10065</name>
</gene>
<dbReference type="Proteomes" id="UP001366060">
    <property type="component" value="Unassembled WGS sequence"/>
</dbReference>
<dbReference type="InterPro" id="IPR010412">
    <property type="entry name" value="DUF1007"/>
</dbReference>
<name>A0ABU9HC56_9GAMM</name>
<accession>A0ABU9HC56</accession>
<dbReference type="Pfam" id="PF06226">
    <property type="entry name" value="DUF1007"/>
    <property type="match status" value="1"/>
</dbReference>
<proteinExistence type="predicted"/>
<dbReference type="PIRSF" id="PIRSF008159">
    <property type="entry name" value="UCP008159_ABC"/>
    <property type="match status" value="1"/>
</dbReference>
<reference evidence="2 3" key="1">
    <citation type="submission" date="2024-02" db="EMBL/GenBank/DDBJ databases">
        <title>Bacteria isolated from the canopy kelp, Nereocystis luetkeana.</title>
        <authorList>
            <person name="Pfister C.A."/>
            <person name="Younker I.T."/>
            <person name="Light S.H."/>
        </authorList>
    </citation>
    <scope>NUCLEOTIDE SEQUENCE [LARGE SCALE GENOMIC DNA]</scope>
    <source>
        <strain evidence="2 3">TI.2.07</strain>
    </source>
</reference>
<evidence type="ECO:0000256" key="1">
    <source>
        <dbReference type="SAM" id="SignalP"/>
    </source>
</evidence>
<keyword evidence="3" id="KW-1185">Reference proteome</keyword>
<feature type="chain" id="PRO_5045098612" evidence="1">
    <location>
        <begin position="25"/>
        <end position="213"/>
    </location>
</feature>
<feature type="signal peptide" evidence="1">
    <location>
        <begin position="1"/>
        <end position="24"/>
    </location>
</feature>
<sequence length="213" mass="24170">MKKNLKNLCFIIIISLIIPIHAQAHPHSWISLKTKIEGKGNQISGFTMSWTFDSITSAYMLDGEDLSAENKLKTLTKIKNSVMENINLEHYFTYFYDGKIPIKYAFSNQGTLTQYGSKLTLDFYIPLSKPKAISNRPFKLAIFEPSYYVDMSWDSKSDIELSPELSQFCAFELIPPNPTPEQVTYAMSLGVDEDPDDALGQLFTQTVIINCLK</sequence>
<dbReference type="InterPro" id="IPR016537">
    <property type="entry name" value="UCP008159_ABC"/>
</dbReference>